<feature type="transmembrane region" description="Helical" evidence="11">
    <location>
        <begin position="231"/>
        <end position="247"/>
    </location>
</feature>
<comment type="subcellular location">
    <subcellularLocation>
        <location evidence="1 11">Endoplasmic reticulum membrane</location>
        <topology evidence="1 11">Multi-pass membrane protein</topology>
    </subcellularLocation>
</comment>
<organism evidence="12 13">
    <name type="scientific">Asbolus verrucosus</name>
    <name type="common">Desert ironclad beetle</name>
    <dbReference type="NCBI Taxonomy" id="1661398"/>
    <lineage>
        <taxon>Eukaryota</taxon>
        <taxon>Metazoa</taxon>
        <taxon>Ecdysozoa</taxon>
        <taxon>Arthropoda</taxon>
        <taxon>Hexapoda</taxon>
        <taxon>Insecta</taxon>
        <taxon>Pterygota</taxon>
        <taxon>Neoptera</taxon>
        <taxon>Endopterygota</taxon>
        <taxon>Coleoptera</taxon>
        <taxon>Polyphaga</taxon>
        <taxon>Cucujiformia</taxon>
        <taxon>Tenebrionidae</taxon>
        <taxon>Pimeliinae</taxon>
        <taxon>Asbolus</taxon>
    </lineage>
</organism>
<dbReference type="OrthoDB" id="10066429at2759"/>
<evidence type="ECO:0000313" key="12">
    <source>
        <dbReference type="EMBL" id="RZB41088.1"/>
    </source>
</evidence>
<evidence type="ECO:0000256" key="4">
    <source>
        <dbReference type="ARBA" id="ARBA00022676"/>
    </source>
</evidence>
<proteinExistence type="inferred from homology"/>
<evidence type="ECO:0000256" key="6">
    <source>
        <dbReference type="ARBA" id="ARBA00022692"/>
    </source>
</evidence>
<feature type="transmembrane region" description="Helical" evidence="11">
    <location>
        <begin position="156"/>
        <end position="177"/>
    </location>
</feature>
<keyword evidence="3" id="KW-0337">GPI-anchor biosynthesis</keyword>
<keyword evidence="5" id="KW-0808">Transferase</keyword>
<feature type="transmembrane region" description="Helical" evidence="11">
    <location>
        <begin position="133"/>
        <end position="150"/>
    </location>
</feature>
<dbReference type="GO" id="GO:0000026">
    <property type="term" value="F:alpha-1,2-mannosyltransferase activity"/>
    <property type="evidence" value="ECO:0007669"/>
    <property type="project" value="TreeGrafter"/>
</dbReference>
<dbReference type="Pfam" id="PF03901">
    <property type="entry name" value="Glyco_transf_22"/>
    <property type="match status" value="1"/>
</dbReference>
<feature type="transmembrane region" description="Helical" evidence="11">
    <location>
        <begin position="7"/>
        <end position="28"/>
    </location>
</feature>
<dbReference type="PANTHER" id="PTHR22760">
    <property type="entry name" value="GLYCOSYLTRANSFERASE"/>
    <property type="match status" value="1"/>
</dbReference>
<evidence type="ECO:0000256" key="3">
    <source>
        <dbReference type="ARBA" id="ARBA00022502"/>
    </source>
</evidence>
<keyword evidence="9 11" id="KW-0472">Membrane</keyword>
<dbReference type="AlphaFoldDB" id="A0A482VCK8"/>
<dbReference type="EMBL" id="QDEB01113794">
    <property type="protein sequence ID" value="RZB41088.1"/>
    <property type="molecule type" value="Genomic_DNA"/>
</dbReference>
<protein>
    <recommendedName>
        <fullName evidence="11">Mannosyltransferase</fullName>
        <ecNumber evidence="11">2.4.1.-</ecNumber>
    </recommendedName>
</protein>
<evidence type="ECO:0000313" key="13">
    <source>
        <dbReference type="Proteomes" id="UP000292052"/>
    </source>
</evidence>
<comment type="pathway">
    <text evidence="2">Glycolipid biosynthesis; glycosylphosphatidylinositol-anchor biosynthesis.</text>
</comment>
<name>A0A482VCK8_ASBVE</name>
<evidence type="ECO:0000256" key="9">
    <source>
        <dbReference type="ARBA" id="ARBA00023136"/>
    </source>
</evidence>
<keyword evidence="7 11" id="KW-0256">Endoplasmic reticulum</keyword>
<keyword evidence="6 11" id="KW-0812">Transmembrane</keyword>
<sequence>MLAELPTSYWCLALLRIALVLVPQLGYIHPDEYFQSIEVLAAKVFEVDSNPPWEFNASFPIRSMTLPYFTIGMAYRLGSLVDYFTNQWLSISIVTPYLIVVAPRLLMCILSFTVDFTLYKICINNNEKYKSKLLILASSYVMIVYGTRTFSNTIELILFALLQYYVCESLIFSNTLIKKREYLNYRYEKSRTVVEKVKFHKLRLFLTSDSLRNCFPISVIVVLGFFNRPTFLAFALFPVFFWLYRGIGNKLIPPMNFHLRILALILCSVPTLLFSVMIDSFYYGYLTWGEIGVLHITIDNFVFTPLNFVKYNINSSNLEKHGLHPRFLHAVINMPLLFNLLALFGLFEFLKAIYNIVRGKYQLLPTVRSIKGLMMLSYIAPLGFLSIFPHQEPRFIIPLIIPLVYLHSSSILSEADNILIKLEETPVKKSAENTKKYFSRLFKIWLVVNGIFVIFYGFFHQGGLYSAANYLAKDMKLESPRTEYHIVTGYIYSIPKTLFLQKSTDKLRYTKTTKYVVNQRVFLHEEGSLDLDILLKNIENLSKRNEAYKKNYKVNGKYNTFLIIPSSLDDKLMYLTVNHGLKFTKIKHFYPHISIEAFPELIGDLFYFCYNLKLENFSSSISDYLGKVFSSFGLSLYEISPFDISK</sequence>
<feature type="transmembrane region" description="Helical" evidence="11">
    <location>
        <begin position="441"/>
        <end position="459"/>
    </location>
</feature>
<dbReference type="GO" id="GO:0005789">
    <property type="term" value="C:endoplasmic reticulum membrane"/>
    <property type="evidence" value="ECO:0007669"/>
    <property type="project" value="UniProtKB-SubCell"/>
</dbReference>
<evidence type="ECO:0000256" key="5">
    <source>
        <dbReference type="ARBA" id="ARBA00022679"/>
    </source>
</evidence>
<dbReference type="InterPro" id="IPR005599">
    <property type="entry name" value="GPI_mannosylTrfase"/>
</dbReference>
<reference evidence="12 13" key="1">
    <citation type="submission" date="2017-03" db="EMBL/GenBank/DDBJ databases">
        <title>Genome of the blue death feigning beetle - Asbolus verrucosus.</title>
        <authorList>
            <person name="Rider S.D."/>
        </authorList>
    </citation>
    <scope>NUCLEOTIDE SEQUENCE [LARGE SCALE GENOMIC DNA]</scope>
    <source>
        <strain evidence="12">Butters</strain>
        <tissue evidence="12">Head and leg muscle</tissue>
    </source>
</reference>
<feature type="transmembrane region" description="Helical" evidence="11">
    <location>
        <begin position="327"/>
        <end position="350"/>
    </location>
</feature>
<evidence type="ECO:0000256" key="7">
    <source>
        <dbReference type="ARBA" id="ARBA00022824"/>
    </source>
</evidence>
<accession>A0A482VCK8</accession>
<gene>
    <name evidence="12" type="ORF">BDFB_000112</name>
</gene>
<keyword evidence="4 11" id="KW-0328">Glycosyltransferase</keyword>
<feature type="transmembrane region" description="Helical" evidence="11">
    <location>
        <begin position="259"/>
        <end position="278"/>
    </location>
</feature>
<dbReference type="STRING" id="1661398.A0A482VCK8"/>
<comment type="caution">
    <text evidence="12">The sequence shown here is derived from an EMBL/GenBank/DDBJ whole genome shotgun (WGS) entry which is preliminary data.</text>
</comment>
<dbReference type="Proteomes" id="UP000292052">
    <property type="component" value="Unassembled WGS sequence"/>
</dbReference>
<keyword evidence="13" id="KW-1185">Reference proteome</keyword>
<evidence type="ECO:0000256" key="8">
    <source>
        <dbReference type="ARBA" id="ARBA00022989"/>
    </source>
</evidence>
<dbReference type="EC" id="2.4.1.-" evidence="11"/>
<evidence type="ECO:0000256" key="2">
    <source>
        <dbReference type="ARBA" id="ARBA00004687"/>
    </source>
</evidence>
<feature type="transmembrane region" description="Helical" evidence="11">
    <location>
        <begin position="88"/>
        <end position="112"/>
    </location>
</feature>
<comment type="similarity">
    <text evidence="10">Belongs to the glycosyltransferase 22 family. PIGZ subfamily.</text>
</comment>
<evidence type="ECO:0000256" key="11">
    <source>
        <dbReference type="RuleBase" id="RU363075"/>
    </source>
</evidence>
<evidence type="ECO:0000256" key="10">
    <source>
        <dbReference type="ARBA" id="ARBA00038466"/>
    </source>
</evidence>
<keyword evidence="8 11" id="KW-1133">Transmembrane helix</keyword>
<dbReference type="PANTHER" id="PTHR22760:SF3">
    <property type="entry name" value="GPI MANNOSYLTRANSFERASE 4"/>
    <property type="match status" value="1"/>
</dbReference>
<dbReference type="GO" id="GO:0006506">
    <property type="term" value="P:GPI anchor biosynthetic process"/>
    <property type="evidence" value="ECO:0007669"/>
    <property type="project" value="UniProtKB-KW"/>
</dbReference>
<evidence type="ECO:0000256" key="1">
    <source>
        <dbReference type="ARBA" id="ARBA00004477"/>
    </source>
</evidence>